<gene>
    <name evidence="3" type="ORF">F1189_06715</name>
</gene>
<sequence length="208" mass="21114">MRHPFALSPAILLGAGLLAAPAWAQMSAPGTTNGVLTGPVVNTPQSSQGSKRLPPPALPGARTVNADPAPAERPALDMAPNEALFDAVNRGDIASARDAVARGADPHARNVLGLTPLELSVDLGRNDITFLLLSLRGAGGGSAPPPEAKSAHAEPRHAAPRPEQRHAAARPVPVATAAPKPPPRVQYADTPGTPVPAAGFLGFGGVTR</sequence>
<reference evidence="3 4" key="1">
    <citation type="submission" date="2019-09" db="EMBL/GenBank/DDBJ databases">
        <title>Genome sequence of Rhodovastum atsumiense, a diverse member of the Acetobacteraceae family of non-sulfur purple photosynthetic bacteria.</title>
        <authorList>
            <person name="Meyer T."/>
            <person name="Kyndt J."/>
        </authorList>
    </citation>
    <scope>NUCLEOTIDE SEQUENCE [LARGE SCALE GENOMIC DNA]</scope>
    <source>
        <strain evidence="3 4">DSM 21279</strain>
    </source>
</reference>
<feature type="region of interest" description="Disordered" evidence="1">
    <location>
        <begin position="39"/>
        <end position="62"/>
    </location>
</feature>
<dbReference type="AlphaFoldDB" id="A0A5M6IYZ4"/>
<dbReference type="Proteomes" id="UP000325255">
    <property type="component" value="Unassembled WGS sequence"/>
</dbReference>
<feature type="chain" id="PRO_5024443019" evidence="2">
    <location>
        <begin position="25"/>
        <end position="208"/>
    </location>
</feature>
<name>A0A5M6IYZ4_9PROT</name>
<dbReference type="SUPFAM" id="SSF48403">
    <property type="entry name" value="Ankyrin repeat"/>
    <property type="match status" value="1"/>
</dbReference>
<evidence type="ECO:0000313" key="4">
    <source>
        <dbReference type="Proteomes" id="UP000325255"/>
    </source>
</evidence>
<keyword evidence="4" id="KW-1185">Reference proteome</keyword>
<feature type="compositionally biased region" description="Basic and acidic residues" evidence="1">
    <location>
        <begin position="149"/>
        <end position="166"/>
    </location>
</feature>
<keyword evidence="2" id="KW-0732">Signal</keyword>
<dbReference type="OrthoDB" id="7284510at2"/>
<feature type="signal peptide" evidence="2">
    <location>
        <begin position="1"/>
        <end position="24"/>
    </location>
</feature>
<protein>
    <submittedName>
        <fullName evidence="3">Ankyrin repeat domain-containing protein</fullName>
    </submittedName>
</protein>
<comment type="caution">
    <text evidence="3">The sequence shown here is derived from an EMBL/GenBank/DDBJ whole genome shotgun (WGS) entry which is preliminary data.</text>
</comment>
<feature type="compositionally biased region" description="Polar residues" evidence="1">
    <location>
        <begin position="39"/>
        <end position="50"/>
    </location>
</feature>
<proteinExistence type="predicted"/>
<accession>A0A5M6IYZ4</accession>
<evidence type="ECO:0000256" key="2">
    <source>
        <dbReference type="SAM" id="SignalP"/>
    </source>
</evidence>
<dbReference type="EMBL" id="VWPK01000008">
    <property type="protein sequence ID" value="KAA5613047.1"/>
    <property type="molecule type" value="Genomic_DNA"/>
</dbReference>
<evidence type="ECO:0000256" key="1">
    <source>
        <dbReference type="SAM" id="MobiDB-lite"/>
    </source>
</evidence>
<dbReference type="InterPro" id="IPR036770">
    <property type="entry name" value="Ankyrin_rpt-contain_sf"/>
</dbReference>
<organism evidence="3 4">
    <name type="scientific">Rhodovastum atsumiense</name>
    <dbReference type="NCBI Taxonomy" id="504468"/>
    <lineage>
        <taxon>Bacteria</taxon>
        <taxon>Pseudomonadati</taxon>
        <taxon>Pseudomonadota</taxon>
        <taxon>Alphaproteobacteria</taxon>
        <taxon>Acetobacterales</taxon>
        <taxon>Acetobacteraceae</taxon>
        <taxon>Rhodovastum</taxon>
    </lineage>
</organism>
<evidence type="ECO:0000313" key="3">
    <source>
        <dbReference type="EMBL" id="KAA5613047.1"/>
    </source>
</evidence>
<dbReference type="Gene3D" id="1.25.40.20">
    <property type="entry name" value="Ankyrin repeat-containing domain"/>
    <property type="match status" value="1"/>
</dbReference>
<feature type="region of interest" description="Disordered" evidence="1">
    <location>
        <begin position="139"/>
        <end position="194"/>
    </location>
</feature>
<feature type="compositionally biased region" description="Low complexity" evidence="1">
    <location>
        <begin position="169"/>
        <end position="178"/>
    </location>
</feature>
<dbReference type="RefSeq" id="WP_150039951.1">
    <property type="nucleotide sequence ID" value="NZ_OW485601.1"/>
</dbReference>